<feature type="region of interest" description="Disordered" evidence="1">
    <location>
        <begin position="61"/>
        <end position="84"/>
    </location>
</feature>
<dbReference type="AlphaFoldDB" id="A0AAE0Z968"/>
<comment type="caution">
    <text evidence="2">The sequence shown here is derived from an EMBL/GenBank/DDBJ whole genome shotgun (WGS) entry which is preliminary data.</text>
</comment>
<evidence type="ECO:0000256" key="1">
    <source>
        <dbReference type="SAM" id="MobiDB-lite"/>
    </source>
</evidence>
<sequence length="200" mass="21879">VDPVSELDTKVSSSRGGDHRPACTRCQSWIPKSRCPVAVITGHRVPDSWIPKSRRPVAVIADPRGPGVRAGCQSPRRPVSSDRRPAWSRCQSWIPKSRRPVAVITDPRGPGVRAGYQTWSRCPELDTKESRSPVAVITEASVYQCQSWIPKSRSPVAVITASVCPVSELDAKGSSSRGGDHRQRVPGIRAGYQSLVVPWR</sequence>
<gene>
    <name evidence="2" type="ORF">RRG08_066745</name>
</gene>
<reference evidence="2" key="1">
    <citation type="journal article" date="2023" name="G3 (Bethesda)">
        <title>A reference genome for the long-term kleptoplast-retaining sea slug Elysia crispata morphotype clarki.</title>
        <authorList>
            <person name="Eastman K.E."/>
            <person name="Pendleton A.L."/>
            <person name="Shaikh M.A."/>
            <person name="Suttiyut T."/>
            <person name="Ogas R."/>
            <person name="Tomko P."/>
            <person name="Gavelis G."/>
            <person name="Widhalm J.R."/>
            <person name="Wisecaver J.H."/>
        </authorList>
    </citation>
    <scope>NUCLEOTIDE SEQUENCE</scope>
    <source>
        <strain evidence="2">ECLA1</strain>
    </source>
</reference>
<dbReference type="Proteomes" id="UP001283361">
    <property type="component" value="Unassembled WGS sequence"/>
</dbReference>
<proteinExistence type="predicted"/>
<name>A0AAE0Z968_9GAST</name>
<accession>A0AAE0Z968</accession>
<keyword evidence="3" id="KW-1185">Reference proteome</keyword>
<feature type="region of interest" description="Disordered" evidence="1">
    <location>
        <begin position="1"/>
        <end position="21"/>
    </location>
</feature>
<protein>
    <submittedName>
        <fullName evidence="2">Uncharacterized protein</fullName>
    </submittedName>
</protein>
<dbReference type="EMBL" id="JAWDGP010004360">
    <property type="protein sequence ID" value="KAK3765020.1"/>
    <property type="molecule type" value="Genomic_DNA"/>
</dbReference>
<organism evidence="2 3">
    <name type="scientific">Elysia crispata</name>
    <name type="common">lettuce slug</name>
    <dbReference type="NCBI Taxonomy" id="231223"/>
    <lineage>
        <taxon>Eukaryota</taxon>
        <taxon>Metazoa</taxon>
        <taxon>Spiralia</taxon>
        <taxon>Lophotrochozoa</taxon>
        <taxon>Mollusca</taxon>
        <taxon>Gastropoda</taxon>
        <taxon>Heterobranchia</taxon>
        <taxon>Euthyneura</taxon>
        <taxon>Panpulmonata</taxon>
        <taxon>Sacoglossa</taxon>
        <taxon>Placobranchoidea</taxon>
        <taxon>Plakobranchidae</taxon>
        <taxon>Elysia</taxon>
    </lineage>
</organism>
<evidence type="ECO:0000313" key="2">
    <source>
        <dbReference type="EMBL" id="KAK3765020.1"/>
    </source>
</evidence>
<feature type="non-terminal residue" evidence="2">
    <location>
        <position position="1"/>
    </location>
</feature>
<evidence type="ECO:0000313" key="3">
    <source>
        <dbReference type="Proteomes" id="UP001283361"/>
    </source>
</evidence>